<evidence type="ECO:0000256" key="2">
    <source>
        <dbReference type="ARBA" id="ARBA00022714"/>
    </source>
</evidence>
<dbReference type="PROSITE" id="PS51296">
    <property type="entry name" value="RIESKE"/>
    <property type="match status" value="1"/>
</dbReference>
<dbReference type="OrthoDB" id="5243643at2"/>
<evidence type="ECO:0000256" key="7">
    <source>
        <dbReference type="ARBA" id="ARBA00023027"/>
    </source>
</evidence>
<evidence type="ECO:0000256" key="4">
    <source>
        <dbReference type="ARBA" id="ARBA00023002"/>
    </source>
</evidence>
<evidence type="ECO:0000256" key="5">
    <source>
        <dbReference type="ARBA" id="ARBA00023004"/>
    </source>
</evidence>
<dbReference type="PRINTS" id="PR00090">
    <property type="entry name" value="RNGDIOXGNASE"/>
</dbReference>
<keyword evidence="6" id="KW-0411">Iron-sulfur</keyword>
<keyword evidence="10" id="KW-1185">Reference proteome</keyword>
<dbReference type="Gene3D" id="2.102.10.10">
    <property type="entry name" value="Rieske [2Fe-2S] iron-sulphur domain"/>
    <property type="match status" value="1"/>
</dbReference>
<gene>
    <name evidence="9" type="ORF">MPRM_14730</name>
</gene>
<dbReference type="Pfam" id="PF00355">
    <property type="entry name" value="Rieske"/>
    <property type="match status" value="1"/>
</dbReference>
<keyword evidence="4" id="KW-0560">Oxidoreductase</keyword>
<dbReference type="GO" id="GO:0051537">
    <property type="term" value="F:2 iron, 2 sulfur cluster binding"/>
    <property type="evidence" value="ECO:0007669"/>
    <property type="project" value="UniProtKB-KW"/>
</dbReference>
<feature type="region of interest" description="Disordered" evidence="8">
    <location>
        <begin position="218"/>
        <end position="237"/>
    </location>
</feature>
<dbReference type="GO" id="GO:0005506">
    <property type="term" value="F:iron ion binding"/>
    <property type="evidence" value="ECO:0007669"/>
    <property type="project" value="InterPro"/>
</dbReference>
<dbReference type="GO" id="GO:0016705">
    <property type="term" value="F:oxidoreductase activity, acting on paired donors, with incorporation or reduction of molecular oxygen"/>
    <property type="evidence" value="ECO:0007669"/>
    <property type="project" value="UniProtKB-ARBA"/>
</dbReference>
<dbReference type="CDD" id="cd03469">
    <property type="entry name" value="Rieske_RO_Alpha_N"/>
    <property type="match status" value="1"/>
</dbReference>
<dbReference type="SUPFAM" id="SSF55961">
    <property type="entry name" value="Bet v1-like"/>
    <property type="match status" value="1"/>
</dbReference>
<proteinExistence type="predicted"/>
<evidence type="ECO:0000256" key="1">
    <source>
        <dbReference type="ARBA" id="ARBA00001962"/>
    </source>
</evidence>
<keyword evidence="5" id="KW-0408">Iron</keyword>
<evidence type="ECO:0000256" key="8">
    <source>
        <dbReference type="SAM" id="MobiDB-lite"/>
    </source>
</evidence>
<evidence type="ECO:0000313" key="10">
    <source>
        <dbReference type="Proteomes" id="UP000467105"/>
    </source>
</evidence>
<dbReference type="InterPro" id="IPR015879">
    <property type="entry name" value="Ring_hydroxy_dOase_asu_C_dom"/>
</dbReference>
<keyword evidence="3" id="KW-0479">Metal-binding</keyword>
<dbReference type="InterPro" id="IPR036922">
    <property type="entry name" value="Rieske_2Fe-2S_sf"/>
</dbReference>
<accession>A0A7I7YSM7</accession>
<comment type="cofactor">
    <cofactor evidence="1">
        <name>Fe cation</name>
        <dbReference type="ChEBI" id="CHEBI:24875"/>
    </cofactor>
</comment>
<evidence type="ECO:0000313" key="9">
    <source>
        <dbReference type="EMBL" id="BBZ44192.1"/>
    </source>
</evidence>
<dbReference type="Gene3D" id="3.90.380.10">
    <property type="entry name" value="Naphthalene 1,2-dioxygenase Alpha Subunit, Chain A, domain 1"/>
    <property type="match status" value="1"/>
</dbReference>
<feature type="compositionally biased region" description="Polar residues" evidence="8">
    <location>
        <begin position="218"/>
        <end position="227"/>
    </location>
</feature>
<evidence type="ECO:0000256" key="6">
    <source>
        <dbReference type="ARBA" id="ARBA00023014"/>
    </source>
</evidence>
<sequence length="468" mass="52804">MTTTGKTDVNWAPLPVPWGVQCADRIPKQRYYDPEFYSLEAELLWPRVWQMACRLEEIPKPGDYVEYEILDDSVIVVRVDTQNVRAYHNACRHRGVKLVEGNGNGRTFVCPFHGWCWGIDGRNTNVARPEEFDEHNLAPEDLRLVAVRCEVWGGCAWINLDDDAPGLRDCFEPFASIYDAWKVESLRVEWWQACRLPVNWKLATAAFMEGYHVPQTHPQLLPSSQPGAVSRPGGRPPGLAQTNLYFMRTLGEGMAGMTHENDVRIAEGLQNMELPADPAAAMALWRSTLNDAIVKWHRARGCDMPDLNELARRGITEAINFAFPHYFLLPQYSSASSYRIRPLGPEETLFEIWSLTRIPPDVVTAKPTPPEPMAPDDPRWPPIPAQDFSNLPRQQKGLHSRGFEYMRLSSRIEGLISNFERVIDGFLAGLPYKTLLPAIQKTNTTIDVPVVDLGFTAPATAWAQGAAR</sequence>
<dbReference type="InterPro" id="IPR015881">
    <property type="entry name" value="ARHD_Rieske_2Fe_2S"/>
</dbReference>
<dbReference type="PANTHER" id="PTHR43756:SF5">
    <property type="entry name" value="CHOLINE MONOOXYGENASE, CHLOROPLASTIC"/>
    <property type="match status" value="1"/>
</dbReference>
<keyword evidence="7" id="KW-0520">NAD</keyword>
<name>A0A7I7YSM7_9MYCO</name>
<dbReference type="RefSeq" id="WP_085271051.1">
    <property type="nucleotide sequence ID" value="NZ_AP022614.1"/>
</dbReference>
<dbReference type="EMBL" id="AP022614">
    <property type="protein sequence ID" value="BBZ44192.1"/>
    <property type="molecule type" value="Genomic_DNA"/>
</dbReference>
<reference evidence="9 10" key="1">
    <citation type="journal article" date="2019" name="Emerg. Microbes Infect.">
        <title>Comprehensive subspecies identification of 175 nontuberculous mycobacteria species based on 7547 genomic profiles.</title>
        <authorList>
            <person name="Matsumoto Y."/>
            <person name="Kinjo T."/>
            <person name="Motooka D."/>
            <person name="Nabeya D."/>
            <person name="Jung N."/>
            <person name="Uechi K."/>
            <person name="Horii T."/>
            <person name="Iida T."/>
            <person name="Fujita J."/>
            <person name="Nakamura S."/>
        </authorList>
    </citation>
    <scope>NUCLEOTIDE SEQUENCE [LARGE SCALE GENOMIC DNA]</scope>
    <source>
        <strain evidence="9 10">JCM 14742</strain>
    </source>
</reference>
<dbReference type="CDD" id="cd08882">
    <property type="entry name" value="RHO_alpha_C_MupW-like"/>
    <property type="match status" value="1"/>
</dbReference>
<organism evidence="9 10">
    <name type="scientific">Mycobacterium parmense</name>
    <dbReference type="NCBI Taxonomy" id="185642"/>
    <lineage>
        <taxon>Bacteria</taxon>
        <taxon>Bacillati</taxon>
        <taxon>Actinomycetota</taxon>
        <taxon>Actinomycetes</taxon>
        <taxon>Mycobacteriales</taxon>
        <taxon>Mycobacteriaceae</taxon>
        <taxon>Mycobacterium</taxon>
        <taxon>Mycobacterium simiae complex</taxon>
    </lineage>
</organism>
<dbReference type="GO" id="GO:0004497">
    <property type="term" value="F:monooxygenase activity"/>
    <property type="evidence" value="ECO:0007669"/>
    <property type="project" value="UniProtKB-ARBA"/>
</dbReference>
<keyword evidence="2" id="KW-0001">2Fe-2S</keyword>
<dbReference type="PANTHER" id="PTHR43756">
    <property type="entry name" value="CHOLINE MONOOXYGENASE, CHLOROPLASTIC"/>
    <property type="match status" value="1"/>
</dbReference>
<dbReference type="SUPFAM" id="SSF50022">
    <property type="entry name" value="ISP domain"/>
    <property type="match status" value="1"/>
</dbReference>
<dbReference type="InterPro" id="IPR017941">
    <property type="entry name" value="Rieske_2Fe-2S"/>
</dbReference>
<dbReference type="InterPro" id="IPR001663">
    <property type="entry name" value="Rng_hydr_dOase-A"/>
</dbReference>
<evidence type="ECO:0000256" key="3">
    <source>
        <dbReference type="ARBA" id="ARBA00022723"/>
    </source>
</evidence>
<dbReference type="AlphaFoldDB" id="A0A7I7YSM7"/>
<protein>
    <submittedName>
        <fullName evidence="9">(2Fe-2S)-binding protein</fullName>
    </submittedName>
</protein>
<dbReference type="PROSITE" id="PS00570">
    <property type="entry name" value="RING_HYDROXYL_ALPHA"/>
    <property type="match status" value="1"/>
</dbReference>
<dbReference type="Pfam" id="PF00848">
    <property type="entry name" value="Ring_hydroxyl_A"/>
    <property type="match status" value="1"/>
</dbReference>
<dbReference type="Proteomes" id="UP000467105">
    <property type="component" value="Chromosome"/>
</dbReference>